<evidence type="ECO:0000256" key="2">
    <source>
        <dbReference type="ARBA" id="ARBA00023125"/>
    </source>
</evidence>
<organism evidence="7 8">
    <name type="scientific">Paracoccus liaowanqingii</name>
    <dbReference type="NCBI Taxonomy" id="2560053"/>
    <lineage>
        <taxon>Bacteria</taxon>
        <taxon>Pseudomonadati</taxon>
        <taxon>Pseudomonadota</taxon>
        <taxon>Alphaproteobacteria</taxon>
        <taxon>Rhodobacterales</taxon>
        <taxon>Paracoccaceae</taxon>
        <taxon>Paracoccus</taxon>
    </lineage>
</organism>
<dbReference type="InterPro" id="IPR013762">
    <property type="entry name" value="Integrase-like_cat_sf"/>
</dbReference>
<accession>A0A4P7HKT4</accession>
<evidence type="ECO:0000256" key="4">
    <source>
        <dbReference type="PROSITE-ProRule" id="PRU01248"/>
    </source>
</evidence>
<dbReference type="PROSITE" id="PS51898">
    <property type="entry name" value="TYR_RECOMBINASE"/>
    <property type="match status" value="1"/>
</dbReference>
<keyword evidence="2 4" id="KW-0238">DNA-binding</keyword>
<dbReference type="Pfam" id="PF00589">
    <property type="entry name" value="Phage_integrase"/>
    <property type="match status" value="1"/>
</dbReference>
<feature type="domain" description="Core-binding (CB)" evidence="6">
    <location>
        <begin position="146"/>
        <end position="238"/>
    </location>
</feature>
<dbReference type="PROSITE" id="PS51900">
    <property type="entry name" value="CB"/>
    <property type="match status" value="1"/>
</dbReference>
<dbReference type="AlphaFoldDB" id="A0A4P7HKT4"/>
<dbReference type="RefSeq" id="WP_135312549.1">
    <property type="nucleotide sequence ID" value="NZ_CP038439.1"/>
</dbReference>
<dbReference type="GO" id="GO:0015074">
    <property type="term" value="P:DNA integration"/>
    <property type="evidence" value="ECO:0007669"/>
    <property type="project" value="UniProtKB-KW"/>
</dbReference>
<keyword evidence="1" id="KW-0229">DNA integration</keyword>
<evidence type="ECO:0000313" key="8">
    <source>
        <dbReference type="Proteomes" id="UP000296374"/>
    </source>
</evidence>
<dbReference type="InterPro" id="IPR002104">
    <property type="entry name" value="Integrase_catalytic"/>
</dbReference>
<evidence type="ECO:0000256" key="1">
    <source>
        <dbReference type="ARBA" id="ARBA00022908"/>
    </source>
</evidence>
<dbReference type="InterPro" id="IPR011010">
    <property type="entry name" value="DNA_brk_join_enz"/>
</dbReference>
<dbReference type="Proteomes" id="UP000296374">
    <property type="component" value="Chromosome"/>
</dbReference>
<evidence type="ECO:0000259" key="5">
    <source>
        <dbReference type="PROSITE" id="PS51898"/>
    </source>
</evidence>
<dbReference type="EMBL" id="CP038439">
    <property type="protein sequence ID" value="QBX34260.1"/>
    <property type="molecule type" value="Genomic_DNA"/>
</dbReference>
<protein>
    <submittedName>
        <fullName evidence="7">Integrase</fullName>
    </submittedName>
</protein>
<keyword evidence="3" id="KW-0233">DNA recombination</keyword>
<reference evidence="8" key="1">
    <citation type="submission" date="2019-03" db="EMBL/GenBank/DDBJ databases">
        <authorList>
            <person name="Li J."/>
        </authorList>
    </citation>
    <scope>NUCLEOTIDE SEQUENCE [LARGE SCALE GENOMIC DNA]</scope>
    <source>
        <strain evidence="8">2251</strain>
    </source>
</reference>
<feature type="domain" description="Tyr recombinase" evidence="5">
    <location>
        <begin position="260"/>
        <end position="434"/>
    </location>
</feature>
<proteinExistence type="predicted"/>
<dbReference type="KEGG" id="plia:E4191_05675"/>
<sequence length="439" mass="48995">MRLVTQGQTIVIATRTGSKKGVLHLTRRVPKRYASVEPRKLVSFSLHTDSMSAAVVKAAAVWDQFIAGLEAKLAGDTTDAEQRFAAARDLAEAKGFRFLRSDKVAQLPLEQLRDRFAAISGFDEHSEKLDKREAAALLGGVAEPPLTITRCLELYWTLSKDKRLGKAPDQVRRWENPRKKAIGNLIQVIGDKAIQEITGDDMLDFRNWWLERIEEEDLAAASANKDLIHLGDVLKTVNKMKRLGLVLPLTDLKLKESEAKRRPPFSRTWITDKLLAPGALNGLNAEARAILLAMINTGCRPSELAALTENTIHLEHNVPHISIEAELRQVKTSYAQRKVPLLGVSLEAMRAFPSGFPRYRDSSASLSATVNKFLRENGLMESPGHVLYSLRHAFEDRMLAAGIDDRIRRDLFGHRLTRERYGDGASLAQKQEMLQAAAL</sequence>
<dbReference type="Gene3D" id="1.10.443.10">
    <property type="entry name" value="Intergrase catalytic core"/>
    <property type="match status" value="1"/>
</dbReference>
<dbReference type="GO" id="GO:0006310">
    <property type="term" value="P:DNA recombination"/>
    <property type="evidence" value="ECO:0007669"/>
    <property type="project" value="UniProtKB-KW"/>
</dbReference>
<gene>
    <name evidence="7" type="ORF">E4191_05675</name>
</gene>
<dbReference type="PANTHER" id="PTHR30349:SF94">
    <property type="entry name" value="INTEGRASE_RECOMBINASE HI_1414-RELATED"/>
    <property type="match status" value="1"/>
</dbReference>
<evidence type="ECO:0000256" key="3">
    <source>
        <dbReference type="ARBA" id="ARBA00023172"/>
    </source>
</evidence>
<dbReference type="SUPFAM" id="SSF56349">
    <property type="entry name" value="DNA breaking-rejoining enzymes"/>
    <property type="match status" value="1"/>
</dbReference>
<name>A0A4P7HKT4_9RHOB</name>
<dbReference type="InterPro" id="IPR044068">
    <property type="entry name" value="CB"/>
</dbReference>
<dbReference type="InterPro" id="IPR050090">
    <property type="entry name" value="Tyrosine_recombinase_XerCD"/>
</dbReference>
<evidence type="ECO:0000313" key="7">
    <source>
        <dbReference type="EMBL" id="QBX34260.1"/>
    </source>
</evidence>
<evidence type="ECO:0000259" key="6">
    <source>
        <dbReference type="PROSITE" id="PS51900"/>
    </source>
</evidence>
<dbReference type="PANTHER" id="PTHR30349">
    <property type="entry name" value="PHAGE INTEGRASE-RELATED"/>
    <property type="match status" value="1"/>
</dbReference>
<dbReference type="GO" id="GO:0003677">
    <property type="term" value="F:DNA binding"/>
    <property type="evidence" value="ECO:0007669"/>
    <property type="project" value="UniProtKB-UniRule"/>
</dbReference>